<evidence type="ECO:0000256" key="1">
    <source>
        <dbReference type="ARBA" id="ARBA00023002"/>
    </source>
</evidence>
<name>A0ABQ2NG18_9FLAO</name>
<organism evidence="3 4">
    <name type="scientific">Cloacibacterium rupense</name>
    <dbReference type="NCBI Taxonomy" id="517423"/>
    <lineage>
        <taxon>Bacteria</taxon>
        <taxon>Pseudomonadati</taxon>
        <taxon>Bacteroidota</taxon>
        <taxon>Flavobacteriia</taxon>
        <taxon>Flavobacteriales</taxon>
        <taxon>Weeksellaceae</taxon>
    </lineage>
</organism>
<dbReference type="Pfam" id="PF03807">
    <property type="entry name" value="F420_oxidored"/>
    <property type="match status" value="1"/>
</dbReference>
<proteinExistence type="predicted"/>
<dbReference type="SUPFAM" id="SSF51735">
    <property type="entry name" value="NAD(P)-binding Rossmann-fold domains"/>
    <property type="match status" value="1"/>
</dbReference>
<dbReference type="RefSeq" id="WP_188616171.1">
    <property type="nucleotide sequence ID" value="NZ_BMLV01000001.1"/>
</dbReference>
<sequence>MKLAFIGIGNVGFAIANNLQRKGHEIIVANNDENSETVKKALEQNANFSVKKIQEAIDEAEVVFLATPFQANEEILKSLTFNGKVLVDCTNPVGMGISHGLKSEISGSEKIQEWAPDAKVVKAFTIYGFENFIDSNFPNYNVKPVMMIAGNDTEAKNIVSKINTDMGYKTLDTGKLDQALHLEHMTLLWVKMARRDGHHPNFAWAYLEK</sequence>
<keyword evidence="1" id="KW-0560">Oxidoreductase</keyword>
<evidence type="ECO:0000313" key="4">
    <source>
        <dbReference type="Proteomes" id="UP000620064"/>
    </source>
</evidence>
<comment type="caution">
    <text evidence="3">The sequence shown here is derived from an EMBL/GenBank/DDBJ whole genome shotgun (WGS) entry which is preliminary data.</text>
</comment>
<dbReference type="EMBL" id="BMLV01000001">
    <property type="protein sequence ID" value="GGP01378.1"/>
    <property type="molecule type" value="Genomic_DNA"/>
</dbReference>
<gene>
    <name evidence="3" type="ORF">GCM10010992_01530</name>
</gene>
<evidence type="ECO:0000313" key="3">
    <source>
        <dbReference type="EMBL" id="GGP01378.1"/>
    </source>
</evidence>
<dbReference type="InterPro" id="IPR051267">
    <property type="entry name" value="STEAP_metalloreductase"/>
</dbReference>
<dbReference type="PANTHER" id="PTHR14239">
    <property type="entry name" value="DUDULIN-RELATED"/>
    <property type="match status" value="1"/>
</dbReference>
<feature type="domain" description="Pyrroline-5-carboxylate reductase catalytic N-terminal" evidence="2">
    <location>
        <begin position="2"/>
        <end position="92"/>
    </location>
</feature>
<dbReference type="InterPro" id="IPR036291">
    <property type="entry name" value="NAD(P)-bd_dom_sf"/>
</dbReference>
<dbReference type="InterPro" id="IPR028939">
    <property type="entry name" value="P5C_Rdtase_cat_N"/>
</dbReference>
<dbReference type="Gene3D" id="3.40.50.720">
    <property type="entry name" value="NAD(P)-binding Rossmann-like Domain"/>
    <property type="match status" value="1"/>
</dbReference>
<dbReference type="Proteomes" id="UP000620064">
    <property type="component" value="Unassembled WGS sequence"/>
</dbReference>
<evidence type="ECO:0000259" key="2">
    <source>
        <dbReference type="Pfam" id="PF03807"/>
    </source>
</evidence>
<accession>A0ABQ2NG18</accession>
<protein>
    <recommendedName>
        <fullName evidence="2">Pyrroline-5-carboxylate reductase catalytic N-terminal domain-containing protein</fullName>
    </recommendedName>
</protein>
<reference evidence="4" key="1">
    <citation type="journal article" date="2019" name="Int. J. Syst. Evol. Microbiol.">
        <title>The Global Catalogue of Microorganisms (GCM) 10K type strain sequencing project: providing services to taxonomists for standard genome sequencing and annotation.</title>
        <authorList>
            <consortium name="The Broad Institute Genomics Platform"/>
            <consortium name="The Broad Institute Genome Sequencing Center for Infectious Disease"/>
            <person name="Wu L."/>
            <person name="Ma J."/>
        </authorList>
    </citation>
    <scope>NUCLEOTIDE SEQUENCE [LARGE SCALE GENOMIC DNA]</scope>
    <source>
        <strain evidence="4">CGMCC 1.7656</strain>
    </source>
</reference>
<keyword evidence="4" id="KW-1185">Reference proteome</keyword>